<feature type="region of interest" description="Disordered" evidence="1">
    <location>
        <begin position="22"/>
        <end position="50"/>
    </location>
</feature>
<name>A0A4R0RFH9_9APHY</name>
<dbReference type="AlphaFoldDB" id="A0A4R0RFH9"/>
<protein>
    <submittedName>
        <fullName evidence="2">Uncharacterized protein</fullName>
    </submittedName>
</protein>
<feature type="compositionally biased region" description="Basic and acidic residues" evidence="1">
    <location>
        <begin position="507"/>
        <end position="522"/>
    </location>
</feature>
<evidence type="ECO:0000313" key="3">
    <source>
        <dbReference type="Proteomes" id="UP000292702"/>
    </source>
</evidence>
<comment type="caution">
    <text evidence="2">The sequence shown here is derived from an EMBL/GenBank/DDBJ whole genome shotgun (WGS) entry which is preliminary data.</text>
</comment>
<keyword evidence="3" id="KW-1185">Reference proteome</keyword>
<evidence type="ECO:0000256" key="1">
    <source>
        <dbReference type="SAM" id="MobiDB-lite"/>
    </source>
</evidence>
<organism evidence="2 3">
    <name type="scientific">Steccherinum ochraceum</name>
    <dbReference type="NCBI Taxonomy" id="92696"/>
    <lineage>
        <taxon>Eukaryota</taxon>
        <taxon>Fungi</taxon>
        <taxon>Dikarya</taxon>
        <taxon>Basidiomycota</taxon>
        <taxon>Agaricomycotina</taxon>
        <taxon>Agaricomycetes</taxon>
        <taxon>Polyporales</taxon>
        <taxon>Steccherinaceae</taxon>
        <taxon>Steccherinum</taxon>
    </lineage>
</organism>
<reference evidence="2 3" key="1">
    <citation type="submission" date="2018-11" db="EMBL/GenBank/DDBJ databases">
        <title>Genome assembly of Steccherinum ochraceum LE-BIN_3174, the white-rot fungus of the Steccherinaceae family (The Residual Polyporoid clade, Polyporales, Basidiomycota).</title>
        <authorList>
            <person name="Fedorova T.V."/>
            <person name="Glazunova O.A."/>
            <person name="Landesman E.O."/>
            <person name="Moiseenko K.V."/>
            <person name="Psurtseva N.V."/>
            <person name="Savinova O.S."/>
            <person name="Shakhova N.V."/>
            <person name="Tyazhelova T.V."/>
            <person name="Vasina D.V."/>
        </authorList>
    </citation>
    <scope>NUCLEOTIDE SEQUENCE [LARGE SCALE GENOMIC DNA]</scope>
    <source>
        <strain evidence="2 3">LE-BIN_3174</strain>
    </source>
</reference>
<dbReference type="EMBL" id="RWJN01000154">
    <property type="protein sequence ID" value="TCD65986.1"/>
    <property type="molecule type" value="Genomic_DNA"/>
</dbReference>
<accession>A0A4R0RFH9</accession>
<feature type="compositionally biased region" description="Acidic residues" evidence="1">
    <location>
        <begin position="479"/>
        <end position="490"/>
    </location>
</feature>
<feature type="region of interest" description="Disordered" evidence="1">
    <location>
        <begin position="479"/>
        <end position="534"/>
    </location>
</feature>
<proteinExistence type="predicted"/>
<gene>
    <name evidence="2" type="ORF">EIP91_001933</name>
</gene>
<feature type="region of interest" description="Disordered" evidence="1">
    <location>
        <begin position="443"/>
        <end position="465"/>
    </location>
</feature>
<dbReference type="Proteomes" id="UP000292702">
    <property type="component" value="Unassembled WGS sequence"/>
</dbReference>
<feature type="compositionally biased region" description="Basic and acidic residues" evidence="1">
    <location>
        <begin position="36"/>
        <end position="50"/>
    </location>
</feature>
<evidence type="ECO:0000313" key="2">
    <source>
        <dbReference type="EMBL" id="TCD65986.1"/>
    </source>
</evidence>
<sequence>MMSLASLLKPASLSMLVDYDSSDEDDDLPMSSPLSHHQDEPHTSSPRIPHEALDHYAPATFSFLRQPMIRTSNSDWDISLAMSFGMLKPRQEGRQYSKWHLFLQSSFMDMCSVYPSGLQGQVDSLVGFSFFTTQPHFQLPAVSALGGWSDDAAIDKALEADRAANPGENISRTRAASSRIPDITRQLIKITITRDDDQGILYRMQSRTLMIVEIKPMEEHLSRAAKRRVKLKARRQAYNQAQHVFDEDPILEYLGIMVACGEQWMFFEQKRKNTRPAAWENDEDPIGSVDVTPEGVVAREAARRNARPRYEPLPWADPDYEDESFIPSSDSIEMEDTRLLRHMTRAEAKAAVARRESDVLVQPMATDDLICPNFLRHLLPVRPDGDLHGGDDPFFVLRDPAGVSVKAMACVVERLEQRNSDICASHGFVDNSTYADVQPQVASDPDAVHASHGSHSDDDPAGADHETFIYSDFFDDDEPLTNLGDDEPALGEDAVPDLTPTSPPHAHPTDRRGKWHLDGEPRRSKRIASNSTHA</sequence>
<dbReference type="OrthoDB" id="2689538at2759"/>
<feature type="compositionally biased region" description="Basic and acidic residues" evidence="1">
    <location>
        <begin position="446"/>
        <end position="465"/>
    </location>
</feature>